<evidence type="ECO:0000313" key="2">
    <source>
        <dbReference type="Proteomes" id="UP001164745"/>
    </source>
</evidence>
<dbReference type="RefSeq" id="WP_045165369.1">
    <property type="nucleotide sequence ID" value="NZ_CP113864.1"/>
</dbReference>
<protein>
    <submittedName>
        <fullName evidence="1">Uncharacterized protein</fullName>
    </submittedName>
</protein>
<keyword evidence="2" id="KW-1185">Reference proteome</keyword>
<name>A0ABY7BJT5_9FIRM</name>
<organism evidence="1 2">
    <name type="scientific">Caldicellulosiruptor naganoensis</name>
    <dbReference type="NCBI Taxonomy" id="29324"/>
    <lineage>
        <taxon>Bacteria</taxon>
        <taxon>Bacillati</taxon>
        <taxon>Bacillota</taxon>
        <taxon>Bacillota incertae sedis</taxon>
        <taxon>Caldicellulosiruptorales</taxon>
        <taxon>Caldicellulosiruptoraceae</taxon>
        <taxon>Caldicellulosiruptor</taxon>
    </lineage>
</organism>
<reference evidence="1" key="1">
    <citation type="submission" date="2022-12" db="EMBL/GenBank/DDBJ databases">
        <authorList>
            <person name="Bing R.G."/>
            <person name="Willard D.J."/>
            <person name="Manesh M.J.H."/>
            <person name="Laemthong T."/>
            <person name="Crosby J.R."/>
            <person name="Kelly R.M."/>
        </authorList>
    </citation>
    <scope>NUCLEOTIDE SEQUENCE</scope>
    <source>
        <strain evidence="1">DSM 8991</strain>
    </source>
</reference>
<evidence type="ECO:0000313" key="1">
    <source>
        <dbReference type="EMBL" id="WAM32010.1"/>
    </source>
</evidence>
<dbReference type="Proteomes" id="UP001164745">
    <property type="component" value="Chromosome"/>
</dbReference>
<gene>
    <name evidence="1" type="ORF">OTJ99_000503</name>
</gene>
<sequence>MRDFYNLGPRNVRIKETGDNIVYIGELENNITVNARVNSKFGKPTLEIIGPVEENGKIENKTIVKFRYYK</sequence>
<dbReference type="EMBL" id="CP113864">
    <property type="protein sequence ID" value="WAM32010.1"/>
    <property type="molecule type" value="Genomic_DNA"/>
</dbReference>
<proteinExistence type="predicted"/>
<accession>A0ABY7BJT5</accession>